<keyword evidence="6" id="KW-1185">Reference proteome</keyword>
<name>A0A317NCF4_9NOCA</name>
<organism evidence="5 6">
    <name type="scientific">Nocardia neocaledoniensis</name>
    <dbReference type="NCBI Taxonomy" id="236511"/>
    <lineage>
        <taxon>Bacteria</taxon>
        <taxon>Bacillati</taxon>
        <taxon>Actinomycetota</taxon>
        <taxon>Actinomycetes</taxon>
        <taxon>Mycobacteriales</taxon>
        <taxon>Nocardiaceae</taxon>
        <taxon>Nocardia</taxon>
    </lineage>
</organism>
<protein>
    <submittedName>
        <fullName evidence="5">Helix-turn-helix protein</fullName>
    </submittedName>
</protein>
<dbReference type="EMBL" id="QGTL01000008">
    <property type="protein sequence ID" value="PWV72732.1"/>
    <property type="molecule type" value="Genomic_DNA"/>
</dbReference>
<dbReference type="Proteomes" id="UP000246410">
    <property type="component" value="Unassembled WGS sequence"/>
</dbReference>
<evidence type="ECO:0000313" key="6">
    <source>
        <dbReference type="Proteomes" id="UP000246410"/>
    </source>
</evidence>
<reference evidence="5 6" key="1">
    <citation type="submission" date="2018-05" db="EMBL/GenBank/DDBJ databases">
        <title>Genomic Encyclopedia of Type Strains, Phase IV (KMG-IV): sequencing the most valuable type-strain genomes for metagenomic binning, comparative biology and taxonomic classification.</title>
        <authorList>
            <person name="Goeker M."/>
        </authorList>
    </citation>
    <scope>NUCLEOTIDE SEQUENCE [LARGE SCALE GENOMIC DNA]</scope>
    <source>
        <strain evidence="5 6">DSM 44717</strain>
    </source>
</reference>
<evidence type="ECO:0000256" key="2">
    <source>
        <dbReference type="ARBA" id="ARBA00023125"/>
    </source>
</evidence>
<evidence type="ECO:0000256" key="1">
    <source>
        <dbReference type="ARBA" id="ARBA00023015"/>
    </source>
</evidence>
<dbReference type="InterPro" id="IPR050204">
    <property type="entry name" value="AraC_XylS_family_regulators"/>
</dbReference>
<comment type="caution">
    <text evidence="5">The sequence shown here is derived from an EMBL/GenBank/DDBJ whole genome shotgun (WGS) entry which is preliminary data.</text>
</comment>
<sequence length="536" mass="58782">MEYPFGSRVDRVRRTGFRDGDYRQRMGGRSSVRFASSDAPDSDVVGYWEASVSAAFGPTCIDVLPDEPFYGSFRSLWSSPDVFVGRSVISGHGFRHARHQIARTDRHAFTIMFAEAGRRAVIDGDSTRIVGPGGVTIVDNAHPHRFFPLERTKALVAAVPREALLAGAGFDDRPLPPITLPASAAVTATANFLREAQGEQLDARRAVELLAELVRRAVAPDEPGGSESLRRAAIMDYLRANCTRADLTIDELAARFHVSRRTLYRSFVADMDGPAQILRRLRTDRARALLISSPGVPIATIAQRSGFGSERRLARAFTAVMGVTPGEYRATHSLGIALAKAEQDSETPCEDRLQASGFPTGPFTITSRRTGCRLHAVRTAPEAVSVGASCTRLVLRDSGSDPCAWEFQPTSTGRHGQPIGRIHTACTHHRSDRLYLSIRAGYIPRSPLRRAAFGSHTANHSSAPDLDRYSWPILLTHNDNGLDALWQTDGTFIWAAADQPKLPAAQTYWTGNNNRLHGASRRDRDQAWILAPAIDR</sequence>
<dbReference type="SMART" id="SM00342">
    <property type="entry name" value="HTH_ARAC"/>
    <property type="match status" value="1"/>
</dbReference>
<dbReference type="PANTHER" id="PTHR46796">
    <property type="entry name" value="HTH-TYPE TRANSCRIPTIONAL ACTIVATOR RHAS-RELATED"/>
    <property type="match status" value="1"/>
</dbReference>
<dbReference type="Pfam" id="PF12833">
    <property type="entry name" value="HTH_18"/>
    <property type="match status" value="1"/>
</dbReference>
<dbReference type="InterPro" id="IPR018062">
    <property type="entry name" value="HTH_AraC-typ_CS"/>
</dbReference>
<dbReference type="PROSITE" id="PS00041">
    <property type="entry name" value="HTH_ARAC_FAMILY_1"/>
    <property type="match status" value="1"/>
</dbReference>
<dbReference type="GO" id="GO:0003700">
    <property type="term" value="F:DNA-binding transcription factor activity"/>
    <property type="evidence" value="ECO:0007669"/>
    <property type="project" value="InterPro"/>
</dbReference>
<dbReference type="InterPro" id="IPR018060">
    <property type="entry name" value="HTH_AraC"/>
</dbReference>
<feature type="domain" description="HTH araC/xylS-type" evidence="4">
    <location>
        <begin position="232"/>
        <end position="331"/>
    </location>
</feature>
<evidence type="ECO:0000313" key="5">
    <source>
        <dbReference type="EMBL" id="PWV72732.1"/>
    </source>
</evidence>
<keyword evidence="3" id="KW-0804">Transcription</keyword>
<dbReference type="PANTHER" id="PTHR46796:SF6">
    <property type="entry name" value="ARAC SUBFAMILY"/>
    <property type="match status" value="1"/>
</dbReference>
<dbReference type="PROSITE" id="PS01124">
    <property type="entry name" value="HTH_ARAC_FAMILY_2"/>
    <property type="match status" value="1"/>
</dbReference>
<dbReference type="SUPFAM" id="SSF46689">
    <property type="entry name" value="Homeodomain-like"/>
    <property type="match status" value="1"/>
</dbReference>
<dbReference type="GO" id="GO:0043565">
    <property type="term" value="F:sequence-specific DNA binding"/>
    <property type="evidence" value="ECO:0007669"/>
    <property type="project" value="InterPro"/>
</dbReference>
<gene>
    <name evidence="5" type="ORF">DFR69_10841</name>
</gene>
<dbReference type="Gene3D" id="1.10.10.60">
    <property type="entry name" value="Homeodomain-like"/>
    <property type="match status" value="1"/>
</dbReference>
<dbReference type="AlphaFoldDB" id="A0A317NCF4"/>
<keyword evidence="1" id="KW-0805">Transcription regulation</keyword>
<evidence type="ECO:0000259" key="4">
    <source>
        <dbReference type="PROSITE" id="PS01124"/>
    </source>
</evidence>
<evidence type="ECO:0000256" key="3">
    <source>
        <dbReference type="ARBA" id="ARBA00023163"/>
    </source>
</evidence>
<proteinExistence type="predicted"/>
<keyword evidence="2" id="KW-0238">DNA-binding</keyword>
<dbReference type="InterPro" id="IPR009057">
    <property type="entry name" value="Homeodomain-like_sf"/>
</dbReference>
<accession>A0A317NCF4</accession>